<dbReference type="RefSeq" id="WP_315881084.1">
    <property type="nucleotide sequence ID" value="NZ_JAWCTQ010000054.1"/>
</dbReference>
<dbReference type="Proteomes" id="UP001250181">
    <property type="component" value="Unassembled WGS sequence"/>
</dbReference>
<keyword evidence="1" id="KW-1133">Transmembrane helix</keyword>
<evidence type="ECO:0000256" key="1">
    <source>
        <dbReference type="SAM" id="Phobius"/>
    </source>
</evidence>
<evidence type="ECO:0000313" key="2">
    <source>
        <dbReference type="EMBL" id="MDT9686050.1"/>
    </source>
</evidence>
<gene>
    <name evidence="2" type="ORF">RND61_28850</name>
</gene>
<evidence type="ECO:0008006" key="4">
    <source>
        <dbReference type="Google" id="ProtNLM"/>
    </source>
</evidence>
<dbReference type="EMBL" id="JAWCTQ010000054">
    <property type="protein sequence ID" value="MDT9686050.1"/>
    <property type="molecule type" value="Genomic_DNA"/>
</dbReference>
<proteinExistence type="predicted"/>
<protein>
    <recommendedName>
        <fullName evidence="4">Integral membrane protein</fullName>
    </recommendedName>
</protein>
<comment type="caution">
    <text evidence="2">The sequence shown here is derived from an EMBL/GenBank/DDBJ whole genome shotgun (WGS) entry which is preliminary data.</text>
</comment>
<keyword evidence="3" id="KW-1185">Reference proteome</keyword>
<name>A0ABU3QTI5_9ACTN</name>
<sequence length="103" mass="11069">MTGTSARDAQLNRLWAAVCAFAGIFLLVWALSWVRAHVLNEDLQNHCGDLHTASFPFEKSCTYEDGTVEGANGLFLKGIFFGSTAAVAACLAAAFTLEAGRRK</sequence>
<keyword evidence="1" id="KW-0812">Transmembrane</keyword>
<organism evidence="2 3">
    <name type="scientific">Streptomyces tamarix</name>
    <dbReference type="NCBI Taxonomy" id="3078565"/>
    <lineage>
        <taxon>Bacteria</taxon>
        <taxon>Bacillati</taxon>
        <taxon>Actinomycetota</taxon>
        <taxon>Actinomycetes</taxon>
        <taxon>Kitasatosporales</taxon>
        <taxon>Streptomycetaceae</taxon>
        <taxon>Streptomyces</taxon>
    </lineage>
</organism>
<feature type="transmembrane region" description="Helical" evidence="1">
    <location>
        <begin position="74"/>
        <end position="97"/>
    </location>
</feature>
<reference evidence="2 3" key="1">
    <citation type="submission" date="2023-09" db="EMBL/GenBank/DDBJ databases">
        <title>Streptomyces sp. nov.: A antagonism against Alternaria gaisen Producing Streptochlin, Isolated from Tamarix root soil.</title>
        <authorList>
            <person name="Chen Y."/>
        </authorList>
    </citation>
    <scope>NUCLEOTIDE SEQUENCE [LARGE SCALE GENOMIC DNA]</scope>
    <source>
        <strain evidence="2 3">TRM76323</strain>
    </source>
</reference>
<accession>A0ABU3QTI5</accession>
<keyword evidence="1" id="KW-0472">Membrane</keyword>
<feature type="transmembrane region" description="Helical" evidence="1">
    <location>
        <begin position="12"/>
        <end position="34"/>
    </location>
</feature>
<evidence type="ECO:0000313" key="3">
    <source>
        <dbReference type="Proteomes" id="UP001250181"/>
    </source>
</evidence>